<comment type="caution">
    <text evidence="1">The sequence shown here is derived from an EMBL/GenBank/DDBJ whole genome shotgun (WGS) entry which is preliminary data.</text>
</comment>
<evidence type="ECO:0000313" key="2">
    <source>
        <dbReference type="Proteomes" id="UP001519460"/>
    </source>
</evidence>
<name>A0ABD0KJM3_9CAEN</name>
<organism evidence="1 2">
    <name type="scientific">Batillaria attramentaria</name>
    <dbReference type="NCBI Taxonomy" id="370345"/>
    <lineage>
        <taxon>Eukaryota</taxon>
        <taxon>Metazoa</taxon>
        <taxon>Spiralia</taxon>
        <taxon>Lophotrochozoa</taxon>
        <taxon>Mollusca</taxon>
        <taxon>Gastropoda</taxon>
        <taxon>Caenogastropoda</taxon>
        <taxon>Sorbeoconcha</taxon>
        <taxon>Cerithioidea</taxon>
        <taxon>Batillariidae</taxon>
        <taxon>Batillaria</taxon>
    </lineage>
</organism>
<dbReference type="Proteomes" id="UP001519460">
    <property type="component" value="Unassembled WGS sequence"/>
</dbReference>
<proteinExistence type="predicted"/>
<dbReference type="AlphaFoldDB" id="A0ABD0KJM3"/>
<reference evidence="1 2" key="1">
    <citation type="journal article" date="2023" name="Sci. Data">
        <title>Genome assembly of the Korean intertidal mud-creeper Batillaria attramentaria.</title>
        <authorList>
            <person name="Patra A.K."/>
            <person name="Ho P.T."/>
            <person name="Jun S."/>
            <person name="Lee S.J."/>
            <person name="Kim Y."/>
            <person name="Won Y.J."/>
        </authorList>
    </citation>
    <scope>NUCLEOTIDE SEQUENCE [LARGE SCALE GENOMIC DNA]</scope>
    <source>
        <strain evidence="1">Wonlab-2016</strain>
    </source>
</reference>
<accession>A0ABD0KJM3</accession>
<protein>
    <submittedName>
        <fullName evidence="1">Uncharacterized protein</fullName>
    </submittedName>
</protein>
<keyword evidence="2" id="KW-1185">Reference proteome</keyword>
<evidence type="ECO:0000313" key="1">
    <source>
        <dbReference type="EMBL" id="KAK7487277.1"/>
    </source>
</evidence>
<sequence>MFNTGEVPSRYRYFSNIASKFSSRHPTHTKKEKKKTAVGLVQKSAGEPAVCFWHPVGPAHTTHLAENVGDTSFLAASCPQCPRFSNATILAVVRKRCTYSGLLSNRMSEQGACFHDHAHACGHASLDLDACLAQPYACKDTEVNVDTYHDSNNADED</sequence>
<dbReference type="EMBL" id="JACVVK020000167">
    <property type="protein sequence ID" value="KAK7487277.1"/>
    <property type="molecule type" value="Genomic_DNA"/>
</dbReference>
<gene>
    <name evidence="1" type="ORF">BaRGS_00021505</name>
</gene>